<evidence type="ECO:0008006" key="9">
    <source>
        <dbReference type="Google" id="ProtNLM"/>
    </source>
</evidence>
<dbReference type="RefSeq" id="WP_117359063.1">
    <property type="nucleotide sequence ID" value="NZ_QURH01000322.1"/>
</dbReference>
<dbReference type="EMBL" id="QURH01000322">
    <property type="protein sequence ID" value="RFU39814.1"/>
    <property type="molecule type" value="Genomic_DNA"/>
</dbReference>
<dbReference type="Pfam" id="PF00370">
    <property type="entry name" value="FGGY_N"/>
    <property type="match status" value="1"/>
</dbReference>
<dbReference type="InterPro" id="IPR050406">
    <property type="entry name" value="FGGY_Carb_Kinase"/>
</dbReference>
<evidence type="ECO:0000256" key="4">
    <source>
        <dbReference type="RuleBase" id="RU003733"/>
    </source>
</evidence>
<accession>A0A372JIX7</accession>
<dbReference type="Gene3D" id="3.30.420.40">
    <property type="match status" value="2"/>
</dbReference>
<dbReference type="PROSITE" id="PS00445">
    <property type="entry name" value="FGGY_KINASES_2"/>
    <property type="match status" value="1"/>
</dbReference>
<evidence type="ECO:0000313" key="8">
    <source>
        <dbReference type="Proteomes" id="UP000261811"/>
    </source>
</evidence>
<evidence type="ECO:0000259" key="6">
    <source>
        <dbReference type="Pfam" id="PF02782"/>
    </source>
</evidence>
<dbReference type="PANTHER" id="PTHR43095:SF2">
    <property type="entry name" value="GLUCONOKINASE"/>
    <property type="match status" value="1"/>
</dbReference>
<gene>
    <name evidence="7" type="ORF">DZF91_20440</name>
</gene>
<keyword evidence="8" id="KW-1185">Reference proteome</keyword>
<feature type="domain" description="Carbohydrate kinase FGGY N-terminal" evidence="5">
    <location>
        <begin position="6"/>
        <end position="250"/>
    </location>
</feature>
<keyword evidence="3 4" id="KW-0418">Kinase</keyword>
<evidence type="ECO:0000259" key="5">
    <source>
        <dbReference type="Pfam" id="PF00370"/>
    </source>
</evidence>
<dbReference type="PIRSF" id="PIRSF000538">
    <property type="entry name" value="GlpK"/>
    <property type="match status" value="1"/>
</dbReference>
<dbReference type="GO" id="GO:0016773">
    <property type="term" value="F:phosphotransferase activity, alcohol group as acceptor"/>
    <property type="evidence" value="ECO:0007669"/>
    <property type="project" value="InterPro"/>
</dbReference>
<dbReference type="InterPro" id="IPR018485">
    <property type="entry name" value="FGGY_C"/>
</dbReference>
<dbReference type="InterPro" id="IPR000577">
    <property type="entry name" value="Carb_kinase_FGGY"/>
</dbReference>
<dbReference type="GO" id="GO:0005975">
    <property type="term" value="P:carbohydrate metabolic process"/>
    <property type="evidence" value="ECO:0007669"/>
    <property type="project" value="InterPro"/>
</dbReference>
<protein>
    <recommendedName>
        <fullName evidence="9">Xylulokinase</fullName>
    </recommendedName>
</protein>
<dbReference type="InterPro" id="IPR018483">
    <property type="entry name" value="Carb_kinase_FGGY_CS"/>
</dbReference>
<dbReference type="Pfam" id="PF02782">
    <property type="entry name" value="FGGY_C"/>
    <property type="match status" value="1"/>
</dbReference>
<keyword evidence="2 4" id="KW-0808">Transferase</keyword>
<dbReference type="Proteomes" id="UP000261811">
    <property type="component" value="Unassembled WGS sequence"/>
</dbReference>
<feature type="domain" description="Carbohydrate kinase FGGY C-terminal" evidence="6">
    <location>
        <begin position="288"/>
        <end position="453"/>
    </location>
</feature>
<sequence length="508" mass="53926">MTGRTLLAIDLGTTAVKCALYSTAGVEVASATREYELRTPAPGHVEVEVEVYWRSIRDCLAEVWRAAGDRRGEVAGLAISAQGETLVPVDASGHALRPAIVWLDNRATKESAELAERFRAAELYARTGQPEMLATWPAAKLLWMGRHQPDIARRTARYLLIEDYLLARMTGEYVTEASLATSTCYWDLGTKTWWPAMLDALGVDTGQLPAVVEPGAPIGRVLPAVAEELGLDPTTVVCAGALDQACGAIGGGNVAPGGFSENTGAAVAICSTLSGPGRDPAGVVPVHYHGIPDTYMFHTFSGGGIVLKWLRDEFCEPQVQAAVREGRDPYDVLGDLAAGVEAGSEGLLMLPHLQGAMAPENNEHARGVLMGLTLNHTRAHVVRALMESVCFVVRRNVEAFAAAGVRTTRIRALGGGSRSAVWKQIEADVTGIPVVTTRQPDAGALGAVILAGVGVGEFGSIDEGVEATVVVDRVFEPDPANVSRYDERFGQYVALYESLVPNFAAQAG</sequence>
<organism evidence="7 8">
    <name type="scientific">Actinomadura logoneensis</name>
    <dbReference type="NCBI Taxonomy" id="2293572"/>
    <lineage>
        <taxon>Bacteria</taxon>
        <taxon>Bacillati</taxon>
        <taxon>Actinomycetota</taxon>
        <taxon>Actinomycetes</taxon>
        <taxon>Streptosporangiales</taxon>
        <taxon>Thermomonosporaceae</taxon>
        <taxon>Actinomadura</taxon>
    </lineage>
</organism>
<reference evidence="7 8" key="1">
    <citation type="submission" date="2018-08" db="EMBL/GenBank/DDBJ databases">
        <title>Actinomadura jelena sp. nov., a novel Actinomycete isolated from soil in Chad.</title>
        <authorList>
            <person name="Shi L."/>
        </authorList>
    </citation>
    <scope>NUCLEOTIDE SEQUENCE [LARGE SCALE GENOMIC DNA]</scope>
    <source>
        <strain evidence="7 8">NEAU-G17</strain>
    </source>
</reference>
<evidence type="ECO:0000256" key="2">
    <source>
        <dbReference type="ARBA" id="ARBA00022679"/>
    </source>
</evidence>
<dbReference type="GO" id="GO:0016301">
    <property type="term" value="F:kinase activity"/>
    <property type="evidence" value="ECO:0007669"/>
    <property type="project" value="UniProtKB-KW"/>
</dbReference>
<dbReference type="CDD" id="cd07773">
    <property type="entry name" value="ASKHA_NBD_FGGY_FK"/>
    <property type="match status" value="1"/>
</dbReference>
<dbReference type="AlphaFoldDB" id="A0A372JIX7"/>
<evidence type="ECO:0000313" key="7">
    <source>
        <dbReference type="EMBL" id="RFU39814.1"/>
    </source>
</evidence>
<dbReference type="InterPro" id="IPR043129">
    <property type="entry name" value="ATPase_NBD"/>
</dbReference>
<name>A0A372JIX7_9ACTN</name>
<evidence type="ECO:0000256" key="3">
    <source>
        <dbReference type="ARBA" id="ARBA00022777"/>
    </source>
</evidence>
<dbReference type="SUPFAM" id="SSF53067">
    <property type="entry name" value="Actin-like ATPase domain"/>
    <property type="match status" value="2"/>
</dbReference>
<dbReference type="InterPro" id="IPR018484">
    <property type="entry name" value="FGGY_N"/>
</dbReference>
<dbReference type="PANTHER" id="PTHR43095">
    <property type="entry name" value="SUGAR KINASE"/>
    <property type="match status" value="1"/>
</dbReference>
<proteinExistence type="inferred from homology"/>
<evidence type="ECO:0000256" key="1">
    <source>
        <dbReference type="ARBA" id="ARBA00009156"/>
    </source>
</evidence>
<dbReference type="OrthoDB" id="9805576at2"/>
<comment type="similarity">
    <text evidence="1 4">Belongs to the FGGY kinase family.</text>
</comment>
<comment type="caution">
    <text evidence="7">The sequence shown here is derived from an EMBL/GenBank/DDBJ whole genome shotgun (WGS) entry which is preliminary data.</text>
</comment>